<sequence>MKAWLVQHYPDAIDADTNELRFPLPKDAVLAFFGHICSPAHSCDHDELGQPLDTKLRHVLDGYEKVINSLKKRGLMKINEGKHQLKANGYELLALKLMTITPTKRGQSWATVLFGWSYFVLIKLQHIEWLDDALVIEEQGHKGDQTGAEKFGKHVYANPYEPSKCPILALRVHLLCCTERIVGGKQQLFIGSDNKNRFGRLLRRVIDHLSDEEIAVLSCIPSDIGTHSLRKGSSSYALSQVNGPTPVSVYLRMGQSLGKLKDRYIHFGEGTDQLCGRMITGLPFNSEQFVDLAIIHVEYEQRFLFFLGSVIHHEQYLRATLSPTHPIFKARAFSSNQLLSKQRGLTVLAIGSSSVCGMKATGIPAHLAIAKEVKELRDEAVNLNRESNQLKTDITTTQPDMVSAKVVTELRQHFVVNGVAPVSLQDLTILRKGLVEEFRSAITVFQSPRQNEYSAPKESLCHNGDLGSGMVGN</sequence>
<evidence type="ECO:0000313" key="4">
    <source>
        <dbReference type="Proteomes" id="UP000198211"/>
    </source>
</evidence>
<gene>
    <name evidence="3" type="ORF">PHMEG_00010626</name>
</gene>
<evidence type="ECO:0000256" key="1">
    <source>
        <dbReference type="SAM" id="Coils"/>
    </source>
</evidence>
<proteinExistence type="predicted"/>
<keyword evidence="4" id="KW-1185">Reference proteome</keyword>
<dbReference type="AlphaFoldDB" id="A0A225WD97"/>
<keyword evidence="1" id="KW-0175">Coiled coil</keyword>
<accession>A0A225WD97</accession>
<feature type="coiled-coil region" evidence="1">
    <location>
        <begin position="366"/>
        <end position="393"/>
    </location>
</feature>
<evidence type="ECO:0000256" key="2">
    <source>
        <dbReference type="SAM" id="MobiDB-lite"/>
    </source>
</evidence>
<dbReference type="OrthoDB" id="103649at2759"/>
<name>A0A225WD97_9STRA</name>
<organism evidence="3 4">
    <name type="scientific">Phytophthora megakarya</name>
    <dbReference type="NCBI Taxonomy" id="4795"/>
    <lineage>
        <taxon>Eukaryota</taxon>
        <taxon>Sar</taxon>
        <taxon>Stramenopiles</taxon>
        <taxon>Oomycota</taxon>
        <taxon>Peronosporomycetes</taxon>
        <taxon>Peronosporales</taxon>
        <taxon>Peronosporaceae</taxon>
        <taxon>Phytophthora</taxon>
    </lineage>
</organism>
<dbReference type="Proteomes" id="UP000198211">
    <property type="component" value="Unassembled WGS sequence"/>
</dbReference>
<evidence type="ECO:0000313" key="3">
    <source>
        <dbReference type="EMBL" id="OWZ15683.1"/>
    </source>
</evidence>
<protein>
    <submittedName>
        <fullName evidence="3">Uncharacterized protein</fullName>
    </submittedName>
</protein>
<reference evidence="4" key="1">
    <citation type="submission" date="2017-03" db="EMBL/GenBank/DDBJ databases">
        <title>Phytopthora megakarya and P. palmivora, two closely related causual agents of cacao black pod achieved similar genome size and gene model numbers by different mechanisms.</title>
        <authorList>
            <person name="Ali S."/>
            <person name="Shao J."/>
            <person name="Larry D.J."/>
            <person name="Kronmiller B."/>
            <person name="Shen D."/>
            <person name="Strem M.D."/>
            <person name="Melnick R.L."/>
            <person name="Guiltinan M.J."/>
            <person name="Tyler B.M."/>
            <person name="Meinhardt L.W."/>
            <person name="Bailey B.A."/>
        </authorList>
    </citation>
    <scope>NUCLEOTIDE SEQUENCE [LARGE SCALE GENOMIC DNA]</scope>
    <source>
        <strain evidence="4">zdho120</strain>
    </source>
</reference>
<feature type="region of interest" description="Disordered" evidence="2">
    <location>
        <begin position="453"/>
        <end position="473"/>
    </location>
</feature>
<comment type="caution">
    <text evidence="3">The sequence shown here is derived from an EMBL/GenBank/DDBJ whole genome shotgun (WGS) entry which is preliminary data.</text>
</comment>
<dbReference type="EMBL" id="NBNE01001074">
    <property type="protein sequence ID" value="OWZ15683.1"/>
    <property type="molecule type" value="Genomic_DNA"/>
</dbReference>